<dbReference type="RefSeq" id="WP_255065210.1">
    <property type="nucleotide sequence ID" value="NZ_JANDBD010000022.1"/>
</dbReference>
<keyword evidence="6" id="KW-1185">Reference proteome</keyword>
<dbReference type="SUPFAM" id="SSF140459">
    <property type="entry name" value="PE/PPE dimer-like"/>
    <property type="match status" value="1"/>
</dbReference>
<dbReference type="InterPro" id="IPR038332">
    <property type="entry name" value="PPE_sf"/>
</dbReference>
<reference evidence="5 6" key="1">
    <citation type="submission" date="2022-06" db="EMBL/GenBank/DDBJ databases">
        <title>Mycolicibacterium sp. CAU 1645 isolated from seawater.</title>
        <authorList>
            <person name="Kim W."/>
        </authorList>
    </citation>
    <scope>NUCLEOTIDE SEQUENCE [LARGE SCALE GENOMIC DNA]</scope>
    <source>
        <strain evidence="5 6">CAU 1645</strain>
    </source>
</reference>
<dbReference type="Gene3D" id="1.20.1260.20">
    <property type="entry name" value="PPE superfamily"/>
    <property type="match status" value="1"/>
</dbReference>
<dbReference type="GO" id="GO:0004519">
    <property type="term" value="F:endonuclease activity"/>
    <property type="evidence" value="ECO:0007669"/>
    <property type="project" value="UniProtKB-KW"/>
</dbReference>
<feature type="domain" description="PPE" evidence="3">
    <location>
        <begin position="141"/>
        <end position="293"/>
    </location>
</feature>
<name>A0ABT1MCM0_9MYCO</name>
<dbReference type="Pfam" id="PF00823">
    <property type="entry name" value="PPE"/>
    <property type="match status" value="1"/>
</dbReference>
<keyword evidence="5" id="KW-0255">Endonuclease</keyword>
<evidence type="ECO:0000256" key="1">
    <source>
        <dbReference type="ARBA" id="ARBA00010652"/>
    </source>
</evidence>
<keyword evidence="5" id="KW-0378">Hydrolase</keyword>
<feature type="region of interest" description="Disordered" evidence="2">
    <location>
        <begin position="316"/>
        <end position="349"/>
    </location>
</feature>
<dbReference type="Proteomes" id="UP001651690">
    <property type="component" value="Unassembled WGS sequence"/>
</dbReference>
<dbReference type="InterPro" id="IPR028904">
    <property type="entry name" value="Tox-REase-5_dom"/>
</dbReference>
<accession>A0ABT1MCM0</accession>
<evidence type="ECO:0000259" key="3">
    <source>
        <dbReference type="Pfam" id="PF00823"/>
    </source>
</evidence>
<dbReference type="EMBL" id="JANDBD010000022">
    <property type="protein sequence ID" value="MCP9276919.1"/>
    <property type="molecule type" value="Genomic_DNA"/>
</dbReference>
<feature type="compositionally biased region" description="Basic and acidic residues" evidence="2">
    <location>
        <begin position="324"/>
        <end position="337"/>
    </location>
</feature>
<dbReference type="Pfam" id="PF15648">
    <property type="entry name" value="Tox-REase-5"/>
    <property type="match status" value="1"/>
</dbReference>
<gene>
    <name evidence="5" type="ORF">NM203_32545</name>
</gene>
<protein>
    <submittedName>
        <fullName evidence="5">Restriction endonuclease fold toxin 5 domain-containing protein</fullName>
    </submittedName>
</protein>
<evidence type="ECO:0000313" key="6">
    <source>
        <dbReference type="Proteomes" id="UP001651690"/>
    </source>
</evidence>
<dbReference type="InterPro" id="IPR000030">
    <property type="entry name" value="PPE_dom"/>
</dbReference>
<keyword evidence="5" id="KW-0540">Nuclease</keyword>
<proteinExistence type="inferred from homology"/>
<comment type="similarity">
    <text evidence="1">Belongs to the mycobacterial PPE family.</text>
</comment>
<evidence type="ECO:0000313" key="5">
    <source>
        <dbReference type="EMBL" id="MCP9276919.1"/>
    </source>
</evidence>
<organism evidence="5 6">
    <name type="scientific">Mycolicibacterium arenosum</name>
    <dbReference type="NCBI Taxonomy" id="2952157"/>
    <lineage>
        <taxon>Bacteria</taxon>
        <taxon>Bacillati</taxon>
        <taxon>Actinomycetota</taxon>
        <taxon>Actinomycetes</taxon>
        <taxon>Mycobacteriales</taxon>
        <taxon>Mycobacteriaceae</taxon>
        <taxon>Mycolicibacterium</taxon>
    </lineage>
</organism>
<evidence type="ECO:0000259" key="4">
    <source>
        <dbReference type="Pfam" id="PF15648"/>
    </source>
</evidence>
<comment type="caution">
    <text evidence="5">The sequence shown here is derived from an EMBL/GenBank/DDBJ whole genome shotgun (WGS) entry which is preliminary data.</text>
</comment>
<evidence type="ECO:0000256" key="2">
    <source>
        <dbReference type="SAM" id="MobiDB-lite"/>
    </source>
</evidence>
<sequence length="457" mass="49005">MTGRIEVDTEGLTADGRQLAAAGDRIKRTGCAAPAGDPISMDVAFLLIRHEEAISEMLDYAQRVREHGGAVVESTAAMFTVLDRNNALMFDRVTVTHDAKLPQSTTGVPGMPYLPPKPGGYRIPSIPQPNTGVPPLTGEQFAEELDSGPGSNSVRNLSRDWLDHGFELEELGDDVRSIGDRIDRDWFDGEHNAAKNVRTHGKWLQSMAKWAARLSTGADGVADAFDTAVDNCPRPAEFDHAKNELRHQIDLNRKMFGFNAGGVEEAAAELSRLQTRAVDAMLVYLGSATGAVTDIGDPVVPCPLIAEKAVIPNELTGGPGTWTAERRGGSERSRAYESRVSGSPDGMEYELPRGDGEPGYTDFDGFDPGSGAAGLLIEAKGPGYDWMVGADGNLKPNLNVAVSIPRQLELQYDAALAAGGVPVEWRVAEPRFAEAIERIIAANQYDDLITVVTVPAG</sequence>
<feature type="domain" description="Tox-REase-5" evidence="4">
    <location>
        <begin position="333"/>
        <end position="429"/>
    </location>
</feature>